<name>A0A109N303_9BACI</name>
<organism evidence="2 3">
    <name type="scientific">Peribacillus simplex</name>
    <dbReference type="NCBI Taxonomy" id="1478"/>
    <lineage>
        <taxon>Bacteria</taxon>
        <taxon>Bacillati</taxon>
        <taxon>Bacillota</taxon>
        <taxon>Bacilli</taxon>
        <taxon>Bacillales</taxon>
        <taxon>Bacillaceae</taxon>
        <taxon>Peribacillus</taxon>
    </lineage>
</organism>
<sequence>MRSIHIQVMIISSVIYTIFPQPLTLGLFCTVGIACVSLTMRNEKNRGKVREQDVGKSAED</sequence>
<dbReference type="AlphaFoldDB" id="A0A109N303"/>
<protein>
    <submittedName>
        <fullName evidence="2">Uncharacterized protein</fullName>
    </submittedName>
</protein>
<evidence type="ECO:0000256" key="1">
    <source>
        <dbReference type="SAM" id="Phobius"/>
    </source>
</evidence>
<keyword evidence="1" id="KW-0812">Transmembrane</keyword>
<proteinExistence type="predicted"/>
<dbReference type="Proteomes" id="UP000064189">
    <property type="component" value="Unassembled WGS sequence"/>
</dbReference>
<keyword evidence="3" id="KW-1185">Reference proteome</keyword>
<evidence type="ECO:0000313" key="2">
    <source>
        <dbReference type="EMBL" id="KWW22567.1"/>
    </source>
</evidence>
<dbReference type="EMBL" id="LNNH01000003">
    <property type="protein sequence ID" value="KWW22567.1"/>
    <property type="molecule type" value="Genomic_DNA"/>
</dbReference>
<feature type="transmembrane region" description="Helical" evidence="1">
    <location>
        <begin position="23"/>
        <end position="40"/>
    </location>
</feature>
<evidence type="ECO:0000313" key="3">
    <source>
        <dbReference type="Proteomes" id="UP000064189"/>
    </source>
</evidence>
<keyword evidence="1" id="KW-1133">Transmembrane helix</keyword>
<gene>
    <name evidence="2" type="ORF">AS888_12100</name>
</gene>
<reference evidence="2 3" key="1">
    <citation type="submission" date="2015-11" db="EMBL/GenBank/DDBJ databases">
        <title>Genome Sequence of Bacillus simplex strain VanAntwerpen2.</title>
        <authorList>
            <person name="Couger M.B."/>
        </authorList>
    </citation>
    <scope>NUCLEOTIDE SEQUENCE [LARGE SCALE GENOMIC DNA]</scope>
    <source>
        <strain evidence="2 3">VanAntwerpen02</strain>
    </source>
</reference>
<comment type="caution">
    <text evidence="2">The sequence shown here is derived from an EMBL/GenBank/DDBJ whole genome shotgun (WGS) entry which is preliminary data.</text>
</comment>
<keyword evidence="1" id="KW-0472">Membrane</keyword>
<dbReference type="PROSITE" id="PS51257">
    <property type="entry name" value="PROKAR_LIPOPROTEIN"/>
    <property type="match status" value="1"/>
</dbReference>
<accession>A0A109N303</accession>